<evidence type="ECO:0000313" key="4">
    <source>
        <dbReference type="Proteomes" id="UP000760494"/>
    </source>
</evidence>
<feature type="transmembrane region" description="Helical" evidence="1">
    <location>
        <begin position="86"/>
        <end position="108"/>
    </location>
</feature>
<name>A0A0I9YSL7_FUSFU</name>
<sequence>MTKQNLGENNGLLNPDNDVRRAVVDDTTRGSKTDDWKVSLIAGASACIAVLIVNLGVTIWSTLTLEGNQDDKKTSRRIIYEGSCSTTRELSIAIHLVINVFGSILLAASNYGMQCLSAPTRADVDRAHTRQTWVDIGIPSFHNLRKVARSRAILWWLLVFSSLPLHLLFNSVVFSSLTTYDYEVFTVDKKLRLLSKRGGEFFADSYDLNRFKSRNMNTSKLDNLTALECINEYGVAFLTRRSDLLVVVDTSQSGVSKRALDAQPAALHNVRRATCPEVDYDWICPEVSCDVPCRLQLPQVRRQSDNWRPWDNRVEYCLSQPAPQRCRLNFDVYLAAIILGVNFIKAITLAFIALRPPKEPLFILGDAIQSFLTVPDENSRGNCLASARTARAGQFTRPCTMHTKRRRRGVAVTGRRWFFSFAMYGVAFGVSCFLLAWGIRELPGPHDIKSLWDLGFGAATELTIITGFGWEDEGDESLFWNVLVSNLPQLVFSLLYFQYNGLFTCMAAAKEWSDFGRKRNPLRVSSNPRGQQRSRYFLQLPYRFSIPLLLVSILMHWMLSQSIFIVAVETRDIMRPDYWDWSLLTCGYSPIAIIFVIVTSIFMATAVMITACRRLPTAMPVAASCSLAISAACHQPDGIPSPEASLFPLQWGVMWCQREGFSRELTDHCGFSHHAVEVPQDGRLYF</sequence>
<gene>
    <name evidence="3" type="ORF">C2S_13814</name>
</gene>
<keyword evidence="1" id="KW-1133">Transmembrane helix</keyword>
<organism evidence="3 4">
    <name type="scientific">Fusarium fujikuroi</name>
    <name type="common">Bakanae and foot rot disease fungus</name>
    <name type="synonym">Gibberella fujikuroi</name>
    <dbReference type="NCBI Taxonomy" id="5127"/>
    <lineage>
        <taxon>Eukaryota</taxon>
        <taxon>Fungi</taxon>
        <taxon>Dikarya</taxon>
        <taxon>Ascomycota</taxon>
        <taxon>Pezizomycotina</taxon>
        <taxon>Sordariomycetes</taxon>
        <taxon>Hypocreomycetidae</taxon>
        <taxon>Hypocreales</taxon>
        <taxon>Nectriaceae</taxon>
        <taxon>Fusarium</taxon>
        <taxon>Fusarium fujikuroi species complex</taxon>
    </lineage>
</organism>
<evidence type="ECO:0000259" key="2">
    <source>
        <dbReference type="Pfam" id="PF20163"/>
    </source>
</evidence>
<evidence type="ECO:0000313" key="3">
    <source>
        <dbReference type="EMBL" id="VTT58263.1"/>
    </source>
</evidence>
<dbReference type="EMBL" id="CABFJX010000017">
    <property type="protein sequence ID" value="VTT58263.1"/>
    <property type="molecule type" value="Genomic_DNA"/>
</dbReference>
<dbReference type="Pfam" id="PF20163">
    <property type="entry name" value="DUF6536"/>
    <property type="match status" value="1"/>
</dbReference>
<keyword evidence="1" id="KW-0472">Membrane</keyword>
<protein>
    <recommendedName>
        <fullName evidence="2">DUF6536 domain-containing protein</fullName>
    </recommendedName>
</protein>
<feature type="transmembrane region" description="Helical" evidence="1">
    <location>
        <begin position="153"/>
        <end position="174"/>
    </location>
</feature>
<dbReference type="PANTHER" id="PTHR35395">
    <property type="entry name" value="DUF6536 DOMAIN-CONTAINING PROTEIN"/>
    <property type="match status" value="1"/>
</dbReference>
<dbReference type="AlphaFoldDB" id="A0A0I9YSL7"/>
<keyword evidence="1" id="KW-0812">Transmembrane</keyword>
<proteinExistence type="predicted"/>
<dbReference type="eggNOG" id="ENOG502RYAY">
    <property type="taxonomic scope" value="Eukaryota"/>
</dbReference>
<feature type="transmembrane region" description="Helical" evidence="1">
    <location>
        <begin position="417"/>
        <end position="439"/>
    </location>
</feature>
<feature type="transmembrane region" description="Helical" evidence="1">
    <location>
        <begin position="588"/>
        <end position="609"/>
    </location>
</feature>
<feature type="transmembrane region" description="Helical" evidence="1">
    <location>
        <begin position="490"/>
        <end position="509"/>
    </location>
</feature>
<feature type="transmembrane region" description="Helical" evidence="1">
    <location>
        <begin position="544"/>
        <end position="568"/>
    </location>
</feature>
<feature type="domain" description="DUF6536" evidence="2">
    <location>
        <begin position="36"/>
        <end position="190"/>
    </location>
</feature>
<feature type="transmembrane region" description="Helical" evidence="1">
    <location>
        <begin position="332"/>
        <end position="354"/>
    </location>
</feature>
<dbReference type="OrthoDB" id="5429634at2759"/>
<dbReference type="PANTHER" id="PTHR35395:SF1">
    <property type="entry name" value="DUF6536 DOMAIN-CONTAINING PROTEIN"/>
    <property type="match status" value="1"/>
</dbReference>
<dbReference type="InterPro" id="IPR046623">
    <property type="entry name" value="DUF6536"/>
</dbReference>
<reference evidence="3" key="1">
    <citation type="submission" date="2019-05" db="EMBL/GenBank/DDBJ databases">
        <authorList>
            <person name="Piombo E."/>
        </authorList>
    </citation>
    <scope>NUCLEOTIDE SEQUENCE</scope>
    <source>
        <strain evidence="3">C2S</strain>
    </source>
</reference>
<comment type="caution">
    <text evidence="3">The sequence shown here is derived from an EMBL/GenBank/DDBJ whole genome shotgun (WGS) entry which is preliminary data.</text>
</comment>
<dbReference type="Proteomes" id="UP000760494">
    <property type="component" value="Unassembled WGS sequence"/>
</dbReference>
<evidence type="ECO:0000256" key="1">
    <source>
        <dbReference type="SAM" id="Phobius"/>
    </source>
</evidence>
<feature type="transmembrane region" description="Helical" evidence="1">
    <location>
        <begin position="40"/>
        <end position="65"/>
    </location>
</feature>
<accession>A0A0I9YSL7</accession>